<accession>A0AAV1LX87</accession>
<dbReference type="EMBL" id="CAVLGL010000104">
    <property type="protein sequence ID" value="CAK1598812.1"/>
    <property type="molecule type" value="Genomic_DNA"/>
</dbReference>
<evidence type="ECO:0000313" key="2">
    <source>
        <dbReference type="Proteomes" id="UP001314205"/>
    </source>
</evidence>
<comment type="caution">
    <text evidence="1">The sequence shown here is derived from an EMBL/GenBank/DDBJ whole genome shotgun (WGS) entry which is preliminary data.</text>
</comment>
<feature type="non-terminal residue" evidence="1">
    <location>
        <position position="106"/>
    </location>
</feature>
<keyword evidence="2" id="KW-1185">Reference proteome</keyword>
<name>A0AAV1LX87_9NEOP</name>
<evidence type="ECO:0000313" key="1">
    <source>
        <dbReference type="EMBL" id="CAK1598812.1"/>
    </source>
</evidence>
<dbReference type="AlphaFoldDB" id="A0AAV1LX87"/>
<dbReference type="Proteomes" id="UP001314205">
    <property type="component" value="Unassembled WGS sequence"/>
</dbReference>
<organism evidence="1 2">
    <name type="scientific">Parnassius mnemosyne</name>
    <name type="common">clouded apollo</name>
    <dbReference type="NCBI Taxonomy" id="213953"/>
    <lineage>
        <taxon>Eukaryota</taxon>
        <taxon>Metazoa</taxon>
        <taxon>Ecdysozoa</taxon>
        <taxon>Arthropoda</taxon>
        <taxon>Hexapoda</taxon>
        <taxon>Insecta</taxon>
        <taxon>Pterygota</taxon>
        <taxon>Neoptera</taxon>
        <taxon>Endopterygota</taxon>
        <taxon>Lepidoptera</taxon>
        <taxon>Glossata</taxon>
        <taxon>Ditrysia</taxon>
        <taxon>Papilionoidea</taxon>
        <taxon>Papilionidae</taxon>
        <taxon>Parnassiinae</taxon>
        <taxon>Parnassini</taxon>
        <taxon>Parnassius</taxon>
        <taxon>Driopa</taxon>
    </lineage>
</organism>
<proteinExistence type="predicted"/>
<reference evidence="1 2" key="1">
    <citation type="submission" date="2023-11" db="EMBL/GenBank/DDBJ databases">
        <authorList>
            <person name="Hedman E."/>
            <person name="Englund M."/>
            <person name="Stromberg M."/>
            <person name="Nyberg Akerstrom W."/>
            <person name="Nylinder S."/>
            <person name="Jareborg N."/>
            <person name="Kallberg Y."/>
            <person name="Kronander E."/>
        </authorList>
    </citation>
    <scope>NUCLEOTIDE SEQUENCE [LARGE SCALE GENOMIC DNA]</scope>
</reference>
<sequence length="106" mass="11986">MNESLLSCWERREDCRSEEILSIDGTNGGANLSRNKSTVLLSIKGDLGGLKADLNLRIFCQTSDGEMSGEIEAQKDFQPLNLFCFNNLRVLVIRLQRILKFCVVEF</sequence>
<gene>
    <name evidence="1" type="ORF">PARMNEM_LOCUS17761</name>
</gene>
<protein>
    <submittedName>
        <fullName evidence="1">Uncharacterized protein</fullName>
    </submittedName>
</protein>